<evidence type="ECO:0000256" key="3">
    <source>
        <dbReference type="ARBA" id="ARBA00022448"/>
    </source>
</evidence>
<comment type="caution">
    <text evidence="12">The sequence shown here is derived from an EMBL/GenBank/DDBJ whole genome shotgun (WGS) entry which is preliminary data.</text>
</comment>
<keyword evidence="9 11" id="KW-0472">Membrane</keyword>
<evidence type="ECO:0000256" key="11">
    <source>
        <dbReference type="HAMAP-Rule" id="MF_01393"/>
    </source>
</evidence>
<feature type="transmembrane region" description="Helical" evidence="11">
    <location>
        <begin position="83"/>
        <end position="109"/>
    </location>
</feature>
<sequence>MLNITLNSEYVLRLFGLGVTNTFLTSLIVSIFLMLLSLYFYTNNKYDTENIVVKVLKITIIELLALVETVIPERNISKKILPVVASFFLFIVAANLLALVPGFLGSFYVQSSEKVSLLRSPNSDLTTTLALALFAVFYIHYFSVSSLGIKKYLMRFFNFSNPINLILGFFELLSEISKVISFSFRLFGNVFGGEILLLVIAFLVPYIIPLPFLFLEIFVGIVQAFIFSMLTITFVKTSVSTVMNTK</sequence>
<evidence type="ECO:0000256" key="8">
    <source>
        <dbReference type="ARBA" id="ARBA00023065"/>
    </source>
</evidence>
<dbReference type="SUPFAM" id="SSF81336">
    <property type="entry name" value="F1F0 ATP synthase subunit A"/>
    <property type="match status" value="1"/>
</dbReference>
<dbReference type="InterPro" id="IPR035908">
    <property type="entry name" value="F0_ATP_A_sf"/>
</dbReference>
<feature type="transmembrane region" description="Helical" evidence="11">
    <location>
        <begin position="12"/>
        <end position="39"/>
    </location>
</feature>
<dbReference type="PRINTS" id="PR00123">
    <property type="entry name" value="ATPASEA"/>
</dbReference>
<protein>
    <recommendedName>
        <fullName evidence="11">ATP synthase subunit a</fullName>
    </recommendedName>
    <alternativeName>
        <fullName evidence="11">ATP synthase F0 sector subunit a</fullName>
    </alternativeName>
    <alternativeName>
        <fullName evidence="11">F-ATPase subunit 6</fullName>
    </alternativeName>
</protein>
<reference evidence="12 13" key="1">
    <citation type="submission" date="2017-09" db="EMBL/GenBank/DDBJ databases">
        <title>Depth-based differentiation of microbial function through sediment-hosted aquifers and enrichment of novel symbionts in the deep terrestrial subsurface.</title>
        <authorList>
            <person name="Probst A.J."/>
            <person name="Ladd B."/>
            <person name="Jarett J.K."/>
            <person name="Geller-Mcgrath D.E."/>
            <person name="Sieber C.M."/>
            <person name="Emerson J.B."/>
            <person name="Anantharaman K."/>
            <person name="Thomas B.C."/>
            <person name="Malmstrom R."/>
            <person name="Stieglmeier M."/>
            <person name="Klingl A."/>
            <person name="Woyke T."/>
            <person name="Ryan C.M."/>
            <person name="Banfield J.F."/>
        </authorList>
    </citation>
    <scope>NUCLEOTIDE SEQUENCE [LARGE SCALE GENOMIC DNA]</scope>
    <source>
        <strain evidence="12">CG10_big_fil_rev_8_21_14_0_10_32_10</strain>
    </source>
</reference>
<evidence type="ECO:0000256" key="5">
    <source>
        <dbReference type="ARBA" id="ARBA00022692"/>
    </source>
</evidence>
<comment type="subcellular location">
    <subcellularLocation>
        <location evidence="11">Cell membrane</location>
        <topology evidence="11">Multi-pass membrane protein</topology>
    </subcellularLocation>
    <subcellularLocation>
        <location evidence="1">Membrane</location>
        <topology evidence="1">Multi-pass membrane protein</topology>
    </subcellularLocation>
</comment>
<dbReference type="GO" id="GO:0005886">
    <property type="term" value="C:plasma membrane"/>
    <property type="evidence" value="ECO:0007669"/>
    <property type="project" value="UniProtKB-SubCell"/>
</dbReference>
<keyword evidence="8 11" id="KW-0406">Ion transport</keyword>
<feature type="transmembrane region" description="Helical" evidence="11">
    <location>
        <begin position="186"/>
        <end position="208"/>
    </location>
</feature>
<organism evidence="12 13">
    <name type="scientific">candidate division WWE3 bacterium CG10_big_fil_rev_8_21_14_0_10_32_10</name>
    <dbReference type="NCBI Taxonomy" id="1975090"/>
    <lineage>
        <taxon>Bacteria</taxon>
        <taxon>Katanobacteria</taxon>
    </lineage>
</organism>
<dbReference type="HAMAP" id="MF_01393">
    <property type="entry name" value="ATP_synth_a_bact"/>
    <property type="match status" value="1"/>
</dbReference>
<evidence type="ECO:0000256" key="6">
    <source>
        <dbReference type="ARBA" id="ARBA00022781"/>
    </source>
</evidence>
<comment type="similarity">
    <text evidence="2 11">Belongs to the ATPase A chain family.</text>
</comment>
<keyword evidence="5 11" id="KW-0812">Transmembrane</keyword>
<evidence type="ECO:0000256" key="7">
    <source>
        <dbReference type="ARBA" id="ARBA00022989"/>
    </source>
</evidence>
<dbReference type="Pfam" id="PF00119">
    <property type="entry name" value="ATP-synt_A"/>
    <property type="match status" value="1"/>
</dbReference>
<feature type="transmembrane region" description="Helical" evidence="11">
    <location>
        <begin position="214"/>
        <end position="235"/>
    </location>
</feature>
<keyword evidence="11" id="KW-1003">Cell membrane</keyword>
<dbReference type="AlphaFoldDB" id="A0A2H0RBH0"/>
<gene>
    <name evidence="11" type="primary">atpB</name>
    <name evidence="12" type="ORF">COV24_01530</name>
</gene>
<dbReference type="GO" id="GO:0042777">
    <property type="term" value="P:proton motive force-driven plasma membrane ATP synthesis"/>
    <property type="evidence" value="ECO:0007669"/>
    <property type="project" value="TreeGrafter"/>
</dbReference>
<keyword evidence="4 11" id="KW-0138">CF(0)</keyword>
<comment type="function">
    <text evidence="11">Key component of the proton channel; it plays a direct role in the translocation of protons across the membrane.</text>
</comment>
<dbReference type="GO" id="GO:0045259">
    <property type="term" value="C:proton-transporting ATP synthase complex"/>
    <property type="evidence" value="ECO:0007669"/>
    <property type="project" value="UniProtKB-KW"/>
</dbReference>
<dbReference type="EMBL" id="PCXU01000013">
    <property type="protein sequence ID" value="PIR43716.1"/>
    <property type="molecule type" value="Genomic_DNA"/>
</dbReference>
<feature type="transmembrane region" description="Helical" evidence="11">
    <location>
        <begin position="129"/>
        <end position="149"/>
    </location>
</feature>
<keyword evidence="7 11" id="KW-1133">Transmembrane helix</keyword>
<evidence type="ECO:0000256" key="1">
    <source>
        <dbReference type="ARBA" id="ARBA00004141"/>
    </source>
</evidence>
<keyword evidence="10 11" id="KW-0066">ATP synthesis</keyword>
<dbReference type="InterPro" id="IPR023011">
    <property type="entry name" value="ATP_synth_F0_asu_AS"/>
</dbReference>
<evidence type="ECO:0000256" key="2">
    <source>
        <dbReference type="ARBA" id="ARBA00006810"/>
    </source>
</evidence>
<proteinExistence type="inferred from homology"/>
<keyword evidence="6 11" id="KW-0375">Hydrogen ion transport</keyword>
<dbReference type="PANTHER" id="PTHR42823">
    <property type="entry name" value="ATP SYNTHASE SUBUNIT A, CHLOROPLASTIC"/>
    <property type="match status" value="1"/>
</dbReference>
<evidence type="ECO:0000256" key="9">
    <source>
        <dbReference type="ARBA" id="ARBA00023136"/>
    </source>
</evidence>
<keyword evidence="3 11" id="KW-0813">Transport</keyword>
<evidence type="ECO:0000256" key="10">
    <source>
        <dbReference type="ARBA" id="ARBA00023310"/>
    </source>
</evidence>
<evidence type="ECO:0000313" key="12">
    <source>
        <dbReference type="EMBL" id="PIR43716.1"/>
    </source>
</evidence>
<dbReference type="PROSITE" id="PS00449">
    <property type="entry name" value="ATPASE_A"/>
    <property type="match status" value="1"/>
</dbReference>
<name>A0A2H0RBH0_UNCKA</name>
<dbReference type="InterPro" id="IPR000568">
    <property type="entry name" value="ATP_synth_F0_asu"/>
</dbReference>
<accession>A0A2H0RBH0</accession>
<evidence type="ECO:0000313" key="13">
    <source>
        <dbReference type="Proteomes" id="UP000230214"/>
    </source>
</evidence>
<dbReference type="Gene3D" id="1.20.120.220">
    <property type="entry name" value="ATP synthase, F0 complex, subunit A"/>
    <property type="match status" value="1"/>
</dbReference>
<evidence type="ECO:0000256" key="4">
    <source>
        <dbReference type="ARBA" id="ARBA00022547"/>
    </source>
</evidence>
<dbReference type="InterPro" id="IPR045082">
    <property type="entry name" value="ATP_syn_F0_a_bact/chloroplast"/>
</dbReference>
<dbReference type="GO" id="GO:0046933">
    <property type="term" value="F:proton-transporting ATP synthase activity, rotational mechanism"/>
    <property type="evidence" value="ECO:0007669"/>
    <property type="project" value="UniProtKB-UniRule"/>
</dbReference>
<dbReference type="Proteomes" id="UP000230214">
    <property type="component" value="Unassembled WGS sequence"/>
</dbReference>
<dbReference type="PANTHER" id="PTHR42823:SF3">
    <property type="entry name" value="ATP SYNTHASE SUBUNIT A, CHLOROPLASTIC"/>
    <property type="match status" value="1"/>
</dbReference>
<dbReference type="CDD" id="cd00310">
    <property type="entry name" value="ATP-synt_Fo_a_6"/>
    <property type="match status" value="1"/>
</dbReference>